<feature type="region of interest" description="Disordered" evidence="10">
    <location>
        <begin position="116"/>
        <end position="137"/>
    </location>
</feature>
<dbReference type="SMART" id="SM00332">
    <property type="entry name" value="PP2Cc"/>
    <property type="match status" value="1"/>
</dbReference>
<feature type="region of interest" description="Disordered" evidence="10">
    <location>
        <begin position="432"/>
        <end position="458"/>
    </location>
</feature>
<evidence type="ECO:0000313" key="13">
    <source>
        <dbReference type="EMBL" id="KXT10951.1"/>
    </source>
</evidence>
<dbReference type="GO" id="GO:0006874">
    <property type="term" value="P:intracellular calcium ion homeostasis"/>
    <property type="evidence" value="ECO:0007669"/>
    <property type="project" value="TreeGrafter"/>
</dbReference>
<evidence type="ECO:0000256" key="11">
    <source>
        <dbReference type="SAM" id="Phobius"/>
    </source>
</evidence>
<feature type="transmembrane region" description="Helical" evidence="11">
    <location>
        <begin position="655"/>
        <end position="676"/>
    </location>
</feature>
<evidence type="ECO:0000256" key="8">
    <source>
        <dbReference type="ARBA" id="ARBA00023065"/>
    </source>
</evidence>
<feature type="domain" description="PPM-type phosphatase" evidence="12">
    <location>
        <begin position="127"/>
        <end position="413"/>
    </location>
</feature>
<dbReference type="NCBIfam" id="TIGR00378">
    <property type="entry name" value="cax"/>
    <property type="match status" value="1"/>
</dbReference>
<dbReference type="GO" id="GO:0000329">
    <property type="term" value="C:fungal-type vacuole membrane"/>
    <property type="evidence" value="ECO:0007669"/>
    <property type="project" value="TreeGrafter"/>
</dbReference>
<dbReference type="OrthoDB" id="25675at2759"/>
<dbReference type="InterPro" id="IPR036457">
    <property type="entry name" value="PPM-type-like_dom_sf"/>
</dbReference>
<feature type="transmembrane region" description="Helical" evidence="11">
    <location>
        <begin position="855"/>
        <end position="880"/>
    </location>
</feature>
<proteinExistence type="inferred from homology"/>
<keyword evidence="8" id="KW-0406">Ion transport</keyword>
<feature type="transmembrane region" description="Helical" evidence="11">
    <location>
        <begin position="723"/>
        <end position="744"/>
    </location>
</feature>
<evidence type="ECO:0000256" key="4">
    <source>
        <dbReference type="ARBA" id="ARBA00022568"/>
    </source>
</evidence>
<keyword evidence="14" id="KW-1185">Reference proteome</keyword>
<keyword evidence="5 11" id="KW-0812">Transmembrane</keyword>
<dbReference type="InterPro" id="IPR004798">
    <property type="entry name" value="CAX-like"/>
</dbReference>
<evidence type="ECO:0000256" key="10">
    <source>
        <dbReference type="SAM" id="MobiDB-lite"/>
    </source>
</evidence>
<dbReference type="SUPFAM" id="SSF81606">
    <property type="entry name" value="PP2C-like"/>
    <property type="match status" value="1"/>
</dbReference>
<evidence type="ECO:0000256" key="6">
    <source>
        <dbReference type="ARBA" id="ARBA00022837"/>
    </source>
</evidence>
<dbReference type="AlphaFoldDB" id="A0A139I881"/>
<comment type="subcellular location">
    <subcellularLocation>
        <location evidence="1">Endomembrane system</location>
        <topology evidence="1">Multi-pass membrane protein</topology>
    </subcellularLocation>
</comment>
<feature type="transmembrane region" description="Helical" evidence="11">
    <location>
        <begin position="593"/>
        <end position="610"/>
    </location>
</feature>
<keyword evidence="4" id="KW-0109">Calcium transport</keyword>
<evidence type="ECO:0000256" key="1">
    <source>
        <dbReference type="ARBA" id="ARBA00004127"/>
    </source>
</evidence>
<feature type="region of interest" description="Disordered" evidence="10">
    <location>
        <begin position="758"/>
        <end position="784"/>
    </location>
</feature>
<dbReference type="InterPro" id="IPR004837">
    <property type="entry name" value="NaCa_Exmemb"/>
</dbReference>
<dbReference type="EMBL" id="LFZO01000231">
    <property type="protein sequence ID" value="KXT10951.1"/>
    <property type="molecule type" value="Genomic_DNA"/>
</dbReference>
<evidence type="ECO:0000256" key="9">
    <source>
        <dbReference type="ARBA" id="ARBA00023136"/>
    </source>
</evidence>
<dbReference type="Gene3D" id="3.60.40.10">
    <property type="entry name" value="PPM-type phosphatase domain"/>
    <property type="match status" value="1"/>
</dbReference>
<dbReference type="GO" id="GO:0015369">
    <property type="term" value="F:calcium:proton antiporter activity"/>
    <property type="evidence" value="ECO:0007669"/>
    <property type="project" value="InterPro"/>
</dbReference>
<feature type="transmembrane region" description="Helical" evidence="11">
    <location>
        <begin position="568"/>
        <end position="586"/>
    </location>
</feature>
<feature type="transmembrane region" description="Helical" evidence="11">
    <location>
        <begin position="622"/>
        <end position="643"/>
    </location>
</feature>
<name>A0A139I881_9PEZI</name>
<feature type="transmembrane region" description="Helical" evidence="11">
    <location>
        <begin position="892"/>
        <end position="909"/>
    </location>
</feature>
<evidence type="ECO:0000256" key="5">
    <source>
        <dbReference type="ARBA" id="ARBA00022692"/>
    </source>
</evidence>
<evidence type="ECO:0000256" key="2">
    <source>
        <dbReference type="ARBA" id="ARBA00008170"/>
    </source>
</evidence>
<feature type="region of interest" description="Disordered" evidence="10">
    <location>
        <begin position="49"/>
        <end position="88"/>
    </location>
</feature>
<feature type="transmembrane region" description="Helical" evidence="11">
    <location>
        <begin position="826"/>
        <end position="849"/>
    </location>
</feature>
<dbReference type="NCBIfam" id="TIGR00846">
    <property type="entry name" value="caca2"/>
    <property type="match status" value="1"/>
</dbReference>
<keyword evidence="9 11" id="KW-0472">Membrane</keyword>
<feature type="compositionally biased region" description="Basic and acidic residues" evidence="10">
    <location>
        <begin position="50"/>
        <end position="60"/>
    </location>
</feature>
<dbReference type="PANTHER" id="PTHR31503">
    <property type="entry name" value="VACUOLAR CALCIUM ION TRANSPORTER"/>
    <property type="match status" value="1"/>
</dbReference>
<feature type="transmembrane region" description="Helical" evidence="11">
    <location>
        <begin position="785"/>
        <end position="806"/>
    </location>
</feature>
<dbReference type="InterPro" id="IPR001932">
    <property type="entry name" value="PPM-type_phosphatase-like_dom"/>
</dbReference>
<keyword evidence="7 11" id="KW-1133">Transmembrane helix</keyword>
<organism evidence="13 14">
    <name type="scientific">Pseudocercospora musae</name>
    <dbReference type="NCBI Taxonomy" id="113226"/>
    <lineage>
        <taxon>Eukaryota</taxon>
        <taxon>Fungi</taxon>
        <taxon>Dikarya</taxon>
        <taxon>Ascomycota</taxon>
        <taxon>Pezizomycotina</taxon>
        <taxon>Dothideomycetes</taxon>
        <taxon>Dothideomycetidae</taxon>
        <taxon>Mycosphaerellales</taxon>
        <taxon>Mycosphaerellaceae</taxon>
        <taxon>Pseudocercospora</taxon>
    </lineage>
</organism>
<dbReference type="Gene3D" id="1.20.1420.30">
    <property type="entry name" value="NCX, central ion-binding region"/>
    <property type="match status" value="1"/>
</dbReference>
<comment type="similarity">
    <text evidence="2">Belongs to the Ca(2+):cation antiporter (CaCA) (TC 2.A.19) family.</text>
</comment>
<protein>
    <recommendedName>
        <fullName evidence="12">PPM-type phosphatase domain-containing protein</fullName>
    </recommendedName>
</protein>
<dbReference type="Pfam" id="PF01699">
    <property type="entry name" value="Na_Ca_ex"/>
    <property type="match status" value="2"/>
</dbReference>
<reference evidence="13 14" key="1">
    <citation type="submission" date="2015-07" db="EMBL/GenBank/DDBJ databases">
        <title>Comparative genomics of the Sigatoka disease complex on banana suggests a link between parallel evolutionary changes in Pseudocercospora fijiensis and Pseudocercospora eumusae and increased virulence on the banana host.</title>
        <authorList>
            <person name="Chang T.-C."/>
            <person name="Salvucci A."/>
            <person name="Crous P.W."/>
            <person name="Stergiopoulos I."/>
        </authorList>
    </citation>
    <scope>NUCLEOTIDE SEQUENCE [LARGE SCALE GENOMIC DNA]</scope>
    <source>
        <strain evidence="13 14">CBS 116634</strain>
    </source>
</reference>
<dbReference type="GO" id="GO:0012505">
    <property type="term" value="C:endomembrane system"/>
    <property type="evidence" value="ECO:0007669"/>
    <property type="project" value="UniProtKB-SubCell"/>
</dbReference>
<feature type="transmembrane region" description="Helical" evidence="11">
    <location>
        <begin position="915"/>
        <end position="936"/>
    </location>
</feature>
<dbReference type="PROSITE" id="PS51746">
    <property type="entry name" value="PPM_2"/>
    <property type="match status" value="1"/>
</dbReference>
<sequence length="939" mass="103291">MLAVRVVASGRTPTVLTRTLRFSSSTCFEKSSRTLWTASWLRQEAAHQIPDGRHAPKHDSFSQNQKRSRDPQAGLTTPAPKESEHTKSHSPFYFETAYSGWAKRVSRPFPPPFFSPPSGSFSDPLSTHHRPKDHNGNMIRGVTNGDDAMLSSETLVGTNDGVGQWAQREKGHAPLWSRLIIHFWALEAEKDVYGGEGDPDPVKYLETAYERTKEALREPNEWHGTTTASVALLHYSKDNGERPVLYVTQLGDCKILVVRALPEKKDDALADILFSSKEQYHYFDCPRQLGTNSPDTPQKNAVLDKVDIQEDDIVLALSDGVTDNLWEEEIADYAIGALNQWKEEHPDWHKEEHAKTEDLRQAMKFVAQEIVLSARKIAEDPFAASPFMEKAVEEGLAIEGGKVDDISVVAAVESPLRANGIVAQQWVDGRNMGQESRGSASAQLESMRSFSVNSTPSQPLRPHHLLASTLALQPATSHFNYSFGNMSASQIRQRCHDIARGKQTHEGISSDERMALLYHVPTSGRYGRRGSGDYHHPNSQDNRPKSLLARFAPGHILRTVWAVLSNNYINVLLVAVPLGIASGAVGWPPIATFVLNFAAIIPLAALLSFATEELSEAVGPAIGGLLNATFGNAIELIVSVIALQKGQFRLVQASILGSVLVNILLVLGCCFIAGGIRHRETRYDPTVASIMSSLQTLASAALIVPTVLYWNVQRSSAGDTIDVIDVSRGTAIVLIVLYLFYLYFQLFSHSDLFNDDTDEKRDDDAASQQQDAETNDEHESEGGEILGPVGAVTCMVVTVIAVGFCAEFLVDSVDSIVEQTNMTKTFIGIILIPIISNAAEHVTAVIVSWKGKMNLALLVDLGSGMQIALFVTPLLVLIAWAMDKPLSLHFQLFETIVFFLSVLVVNFLIRGGTSNYLEGCMSVGWYMIIALAFYYYPDS</sequence>
<dbReference type="STRING" id="113226.A0A139I881"/>
<evidence type="ECO:0000259" key="12">
    <source>
        <dbReference type="PROSITE" id="PS51746"/>
    </source>
</evidence>
<evidence type="ECO:0000256" key="7">
    <source>
        <dbReference type="ARBA" id="ARBA00022989"/>
    </source>
</evidence>
<accession>A0A139I881</accession>
<evidence type="ECO:0000256" key="3">
    <source>
        <dbReference type="ARBA" id="ARBA00022448"/>
    </source>
</evidence>
<dbReference type="InterPro" id="IPR004713">
    <property type="entry name" value="CaH_exchang"/>
</dbReference>
<feature type="compositionally biased region" description="Polar residues" evidence="10">
    <location>
        <begin position="433"/>
        <end position="458"/>
    </location>
</feature>
<dbReference type="InterPro" id="IPR044880">
    <property type="entry name" value="NCX_ion-bd_dom_sf"/>
</dbReference>
<dbReference type="Proteomes" id="UP000073492">
    <property type="component" value="Unassembled WGS sequence"/>
</dbReference>
<gene>
    <name evidence="13" type="ORF">AC579_7174</name>
</gene>
<feature type="transmembrane region" description="Helical" evidence="11">
    <location>
        <begin position="688"/>
        <end position="711"/>
    </location>
</feature>
<keyword evidence="6" id="KW-0106">Calcium</keyword>
<keyword evidence="3" id="KW-0813">Transport</keyword>
<comment type="caution">
    <text evidence="13">The sequence shown here is derived from an EMBL/GenBank/DDBJ whole genome shotgun (WGS) entry which is preliminary data.</text>
</comment>
<dbReference type="FunFam" id="3.60.40.10:FF:000118">
    <property type="entry name" value="Phosphatase 2C-like domain-containing protein"/>
    <property type="match status" value="1"/>
</dbReference>
<dbReference type="EMBL" id="LFZO01000231">
    <property type="protein sequence ID" value="KXT10952.1"/>
    <property type="molecule type" value="Genomic_DNA"/>
</dbReference>
<dbReference type="PANTHER" id="PTHR31503:SF22">
    <property type="entry name" value="VACUOLAR CALCIUM ION TRANSPORTER"/>
    <property type="match status" value="1"/>
</dbReference>
<evidence type="ECO:0000313" key="14">
    <source>
        <dbReference type="Proteomes" id="UP000073492"/>
    </source>
</evidence>